<gene>
    <name evidence="2" type="ORF">SAMN04487941_4055</name>
</gene>
<reference evidence="3" key="1">
    <citation type="submission" date="2016-10" db="EMBL/GenBank/DDBJ databases">
        <authorList>
            <person name="Varghese N."/>
        </authorList>
    </citation>
    <scope>NUCLEOTIDE SEQUENCE [LARGE SCALE GENOMIC DNA]</scope>
    <source>
        <strain evidence="3">DSM 18820</strain>
    </source>
</reference>
<keyword evidence="1" id="KW-0812">Transmembrane</keyword>
<organism evidence="2 3">
    <name type="scientific">Pontibacter akesuensis</name>
    <dbReference type="NCBI Taxonomy" id="388950"/>
    <lineage>
        <taxon>Bacteria</taxon>
        <taxon>Pseudomonadati</taxon>
        <taxon>Bacteroidota</taxon>
        <taxon>Cytophagia</taxon>
        <taxon>Cytophagales</taxon>
        <taxon>Hymenobacteraceae</taxon>
        <taxon>Pontibacter</taxon>
    </lineage>
</organism>
<keyword evidence="1" id="KW-1133">Transmembrane helix</keyword>
<dbReference type="OrthoDB" id="854126at2"/>
<name>A0A1I7KSM6_9BACT</name>
<keyword evidence="1" id="KW-0472">Membrane</keyword>
<keyword evidence="3" id="KW-1185">Reference proteome</keyword>
<dbReference type="AlphaFoldDB" id="A0A1I7KSM6"/>
<dbReference type="STRING" id="388950.GCA_001611675_03244"/>
<accession>A0A1I7KSM6</accession>
<dbReference type="EMBL" id="FPCA01000008">
    <property type="protein sequence ID" value="SFV00430.1"/>
    <property type="molecule type" value="Genomic_DNA"/>
</dbReference>
<sequence>MENNNNNNGSNSSDNTVMGLVQNPAQIKEFMDDPTKVLDFYKKLPVNEKQYILFAAAAGLIGYAIYLGKKG</sequence>
<dbReference type="RefSeq" id="WP_068839112.1">
    <property type="nucleotide sequence ID" value="NZ_BMXC01000007.1"/>
</dbReference>
<evidence type="ECO:0000313" key="3">
    <source>
        <dbReference type="Proteomes" id="UP000182491"/>
    </source>
</evidence>
<protein>
    <submittedName>
        <fullName evidence="2">Uncharacterized protein</fullName>
    </submittedName>
</protein>
<proteinExistence type="predicted"/>
<evidence type="ECO:0000313" key="2">
    <source>
        <dbReference type="EMBL" id="SFV00430.1"/>
    </source>
</evidence>
<feature type="transmembrane region" description="Helical" evidence="1">
    <location>
        <begin position="51"/>
        <end position="68"/>
    </location>
</feature>
<evidence type="ECO:0000256" key="1">
    <source>
        <dbReference type="SAM" id="Phobius"/>
    </source>
</evidence>
<dbReference type="Proteomes" id="UP000182491">
    <property type="component" value="Unassembled WGS sequence"/>
</dbReference>